<name>A0A3B7MNE4_9BACT</name>
<dbReference type="InterPro" id="IPR018704">
    <property type="entry name" value="SecYEG/CpoB_TPR"/>
</dbReference>
<keyword evidence="2" id="KW-0472">Membrane</keyword>
<dbReference type="InterPro" id="IPR019734">
    <property type="entry name" value="TPR_rpt"/>
</dbReference>
<keyword evidence="5" id="KW-1185">Reference proteome</keyword>
<keyword evidence="2" id="KW-1133">Transmembrane helix</keyword>
<dbReference type="Pfam" id="PF13181">
    <property type="entry name" value="TPR_8"/>
    <property type="match status" value="1"/>
</dbReference>
<feature type="repeat" description="TPR" evidence="1">
    <location>
        <begin position="145"/>
        <end position="178"/>
    </location>
</feature>
<keyword evidence="2" id="KW-0812">Transmembrane</keyword>
<dbReference type="OrthoDB" id="9808622at2"/>
<dbReference type="AlphaFoldDB" id="A0A3B7MNE4"/>
<dbReference type="SUPFAM" id="SSF48452">
    <property type="entry name" value="TPR-like"/>
    <property type="match status" value="1"/>
</dbReference>
<dbReference type="Pfam" id="PF09976">
    <property type="entry name" value="TPR_21"/>
    <property type="match status" value="1"/>
</dbReference>
<proteinExistence type="predicted"/>
<evidence type="ECO:0000313" key="4">
    <source>
        <dbReference type="EMBL" id="AXY74456.1"/>
    </source>
</evidence>
<evidence type="ECO:0000313" key="5">
    <source>
        <dbReference type="Proteomes" id="UP000263900"/>
    </source>
</evidence>
<dbReference type="PROSITE" id="PS50005">
    <property type="entry name" value="TPR"/>
    <property type="match status" value="1"/>
</dbReference>
<dbReference type="Gene3D" id="1.25.40.10">
    <property type="entry name" value="Tetratricopeptide repeat domain"/>
    <property type="match status" value="2"/>
</dbReference>
<dbReference type="KEGG" id="pseg:D3H65_10910"/>
<evidence type="ECO:0000259" key="3">
    <source>
        <dbReference type="Pfam" id="PF09976"/>
    </source>
</evidence>
<gene>
    <name evidence="4" type="ORF">D3H65_10910</name>
</gene>
<keyword evidence="1" id="KW-0802">TPR repeat</keyword>
<protein>
    <recommendedName>
        <fullName evidence="3">Ancillary SecYEG translocon subunit/Cell division coordinator CpoB TPR domain-containing protein</fullName>
    </recommendedName>
</protein>
<accession>A0A3B7MNE4</accession>
<dbReference type="InterPro" id="IPR011990">
    <property type="entry name" value="TPR-like_helical_dom_sf"/>
</dbReference>
<reference evidence="4 5" key="1">
    <citation type="submission" date="2018-09" db="EMBL/GenBank/DDBJ databases">
        <title>Genome sequencing of strain 6GH32-13.</title>
        <authorList>
            <person name="Weon H.-Y."/>
            <person name="Heo J."/>
            <person name="Kwon S.-W."/>
        </authorList>
    </citation>
    <scope>NUCLEOTIDE SEQUENCE [LARGE SCALE GENOMIC DNA]</scope>
    <source>
        <strain evidence="4 5">5GH32-13</strain>
    </source>
</reference>
<feature type="domain" description="Ancillary SecYEG translocon subunit/Cell division coordinator CpoB TPR" evidence="3">
    <location>
        <begin position="29"/>
        <end position="138"/>
    </location>
</feature>
<evidence type="ECO:0000256" key="1">
    <source>
        <dbReference type="PROSITE-ProRule" id="PRU00339"/>
    </source>
</evidence>
<dbReference type="Proteomes" id="UP000263900">
    <property type="component" value="Chromosome"/>
</dbReference>
<organism evidence="4 5">
    <name type="scientific">Paraflavitalea soli</name>
    <dbReference type="NCBI Taxonomy" id="2315862"/>
    <lineage>
        <taxon>Bacteria</taxon>
        <taxon>Pseudomonadati</taxon>
        <taxon>Bacteroidota</taxon>
        <taxon>Chitinophagia</taxon>
        <taxon>Chitinophagales</taxon>
        <taxon>Chitinophagaceae</taxon>
        <taxon>Paraflavitalea</taxon>
    </lineage>
</organism>
<evidence type="ECO:0000256" key="2">
    <source>
        <dbReference type="SAM" id="Phobius"/>
    </source>
</evidence>
<dbReference type="Pfam" id="PF13174">
    <property type="entry name" value="TPR_6"/>
    <property type="match status" value="1"/>
</dbReference>
<dbReference type="RefSeq" id="WP_119050343.1">
    <property type="nucleotide sequence ID" value="NZ_CP032157.1"/>
</dbReference>
<feature type="transmembrane region" description="Helical" evidence="2">
    <location>
        <begin position="37"/>
        <end position="56"/>
    </location>
</feature>
<sequence>MATVNQPTGQAPVPVEKTSEERVVAGAQDFWSKNSKYILIGLVVILLLVGGGYAYNNFYKAPQELKAAEAIFKAEEYFRADSVKLALNGDGVNQGFLKVISKYGGTKTGNRAKFYAGACYLQLGDFNNAVKYLKDFSSDEVVANMRANGLLGDAYSELGKKEEAISYYKKAGTALPEDEINSPEYLFRAALLLQDAGKTQDAIALLNDIKTKYPRSVMPQAQGGQDVDKYLGKLGDTK</sequence>
<dbReference type="EMBL" id="CP032157">
    <property type="protein sequence ID" value="AXY74456.1"/>
    <property type="molecule type" value="Genomic_DNA"/>
</dbReference>